<proteinExistence type="predicted"/>
<name>A0ABR0L0H1_9PEZI</name>
<comment type="caution">
    <text evidence="2">The sequence shown here is derived from an EMBL/GenBank/DDBJ whole genome shotgun (WGS) entry which is preliminary data.</text>
</comment>
<sequence>MAHYQVKAPYSRDYWQNHYLCLWEVTPAEIVGIWEWDDLQRSTNWYEDVIIPAVSRHRAHMERTIPVQRDIRQEDRRLFESVDDFDDNIHWSGSDDSYNSEDSSDLGYEYESESDESYERVCEENLSGQLMNMLEDLRID</sequence>
<evidence type="ECO:0000313" key="3">
    <source>
        <dbReference type="Proteomes" id="UP001308179"/>
    </source>
</evidence>
<evidence type="ECO:0000313" key="2">
    <source>
        <dbReference type="EMBL" id="KAK5141585.1"/>
    </source>
</evidence>
<dbReference type="EMBL" id="JAVRRR010000560">
    <property type="protein sequence ID" value="KAK5141585.1"/>
    <property type="molecule type" value="Genomic_DNA"/>
</dbReference>
<dbReference type="Proteomes" id="UP001308179">
    <property type="component" value="Unassembled WGS sequence"/>
</dbReference>
<accession>A0ABR0L0H1</accession>
<reference evidence="2 3" key="1">
    <citation type="submission" date="2023-08" db="EMBL/GenBank/DDBJ databases">
        <title>Black Yeasts Isolated from many extreme environments.</title>
        <authorList>
            <person name="Coleine C."/>
            <person name="Stajich J.E."/>
            <person name="Selbmann L."/>
        </authorList>
    </citation>
    <scope>NUCLEOTIDE SEQUENCE [LARGE SCALE GENOMIC DNA]</scope>
    <source>
        <strain evidence="2 3">CCFEE 5386</strain>
    </source>
</reference>
<protein>
    <submittedName>
        <fullName evidence="2">Uncharacterized protein</fullName>
    </submittedName>
</protein>
<feature type="compositionally biased region" description="Acidic residues" evidence="1">
    <location>
        <begin position="98"/>
        <end position="116"/>
    </location>
</feature>
<evidence type="ECO:0000256" key="1">
    <source>
        <dbReference type="SAM" id="MobiDB-lite"/>
    </source>
</evidence>
<organism evidence="2 3">
    <name type="scientific">Rachicladosporium monterosium</name>
    <dbReference type="NCBI Taxonomy" id="1507873"/>
    <lineage>
        <taxon>Eukaryota</taxon>
        <taxon>Fungi</taxon>
        <taxon>Dikarya</taxon>
        <taxon>Ascomycota</taxon>
        <taxon>Pezizomycotina</taxon>
        <taxon>Dothideomycetes</taxon>
        <taxon>Dothideomycetidae</taxon>
        <taxon>Cladosporiales</taxon>
        <taxon>Cladosporiaceae</taxon>
        <taxon>Rachicladosporium</taxon>
    </lineage>
</organism>
<gene>
    <name evidence="2" type="ORF">LTR32_005883</name>
</gene>
<feature type="region of interest" description="Disordered" evidence="1">
    <location>
        <begin position="86"/>
        <end position="118"/>
    </location>
</feature>
<keyword evidence="3" id="KW-1185">Reference proteome</keyword>